<accession>A0ABS0YH46</accession>
<protein>
    <submittedName>
        <fullName evidence="1">Uncharacterized protein</fullName>
    </submittedName>
</protein>
<keyword evidence="2" id="KW-1185">Reference proteome</keyword>
<dbReference type="EMBL" id="JAEMHL010000007">
    <property type="protein sequence ID" value="MBJ6751454.1"/>
    <property type="molecule type" value="Genomic_DNA"/>
</dbReference>
<reference evidence="1 2" key="1">
    <citation type="submission" date="2020-12" db="EMBL/GenBank/DDBJ databases">
        <title>Geomonas sp. Red421, isolated from paddy soil.</title>
        <authorList>
            <person name="Xu Z."/>
            <person name="Zhang Z."/>
            <person name="Masuda Y."/>
            <person name="Itoh H."/>
            <person name="Senoo K."/>
        </authorList>
    </citation>
    <scope>NUCLEOTIDE SEQUENCE [LARGE SCALE GENOMIC DNA]</scope>
    <source>
        <strain evidence="1 2">Red421</strain>
    </source>
</reference>
<gene>
    <name evidence="1" type="ORF">JFN91_14645</name>
</gene>
<evidence type="ECO:0000313" key="2">
    <source>
        <dbReference type="Proteomes" id="UP000614714"/>
    </source>
</evidence>
<organism evidence="1 2">
    <name type="scientific">Geomonas anaerohicana</name>
    <dbReference type="NCBI Taxonomy" id="2798583"/>
    <lineage>
        <taxon>Bacteria</taxon>
        <taxon>Pseudomonadati</taxon>
        <taxon>Thermodesulfobacteriota</taxon>
        <taxon>Desulfuromonadia</taxon>
        <taxon>Geobacterales</taxon>
        <taxon>Geobacteraceae</taxon>
        <taxon>Geomonas</taxon>
    </lineage>
</organism>
<dbReference type="RefSeq" id="WP_199389923.1">
    <property type="nucleotide sequence ID" value="NZ_JAEMHL010000007.1"/>
</dbReference>
<sequence>MKRLHFQGISIDPVGDDHYTVSPIAEVPSGNFYFLSNDVLSLQPQPQRHDSDTVLCGVANPHFFHVIALAARTAGLKRIVAVDYNYDQLLHFRNMRDLILASDNRIAFLQRLFKVTFNARAIALLNGVRPAKPGQLRGGVEKDPFFALEKELWSNLTFDAAAFQTSYGLSAEAAEAGLLVNSRTVGDIDTYYATMLCGSRSDYPRWPFTAAFGSGFLRDEATFLRLRQLLRQTPLYLLHGDLARLYPELLYSNRYHPMLVWCSNLLCDYFIAKHPAIEEIVTLSCRLGTQVEPVFPEQDLVLLQDERTRRPLPEAIDNRRGRRRPWSIHTRTFAVVCRYLRGGNNLEVIGVPRWFEQDGGESKLPSTSYCMLEHFGALLGGGQRFDTILLHILSGHCDSPDHYRRLLQDARRMTDNLIVLEHNRLSKDFRGTGTGVTLEEMRDLLGAESILDYGSGERCADRNLILVYR</sequence>
<name>A0ABS0YH46_9BACT</name>
<comment type="caution">
    <text evidence="1">The sequence shown here is derived from an EMBL/GenBank/DDBJ whole genome shotgun (WGS) entry which is preliminary data.</text>
</comment>
<evidence type="ECO:0000313" key="1">
    <source>
        <dbReference type="EMBL" id="MBJ6751454.1"/>
    </source>
</evidence>
<proteinExistence type="predicted"/>
<dbReference type="Proteomes" id="UP000614714">
    <property type="component" value="Unassembled WGS sequence"/>
</dbReference>